<dbReference type="Pfam" id="PF16353">
    <property type="entry name" value="LacZ_4"/>
    <property type="match status" value="1"/>
</dbReference>
<accession>A0AAJ1BII1</accession>
<dbReference type="GO" id="GO:0030246">
    <property type="term" value="F:carbohydrate binding"/>
    <property type="evidence" value="ECO:0007669"/>
    <property type="project" value="InterPro"/>
</dbReference>
<dbReference type="InterPro" id="IPR023230">
    <property type="entry name" value="Glyco_hydro_2_CS"/>
</dbReference>
<dbReference type="AlphaFoldDB" id="A0AAJ1BII1"/>
<dbReference type="SMART" id="SM01038">
    <property type="entry name" value="Bgal_small_N"/>
    <property type="match status" value="1"/>
</dbReference>
<dbReference type="Pfam" id="PF02929">
    <property type="entry name" value="Bgal_small_N"/>
    <property type="match status" value="1"/>
</dbReference>
<dbReference type="InterPro" id="IPR006101">
    <property type="entry name" value="Glyco_hydro_2"/>
</dbReference>
<organism evidence="10 11">
    <name type="scientific">Shewanella zhuhaiensis</name>
    <dbReference type="NCBI Taxonomy" id="2919576"/>
    <lineage>
        <taxon>Bacteria</taxon>
        <taxon>Pseudomonadati</taxon>
        <taxon>Pseudomonadota</taxon>
        <taxon>Gammaproteobacteria</taxon>
        <taxon>Alteromonadales</taxon>
        <taxon>Shewanellaceae</taxon>
        <taxon>Shewanella</taxon>
    </lineage>
</organism>
<evidence type="ECO:0000256" key="2">
    <source>
        <dbReference type="ARBA" id="ARBA00007401"/>
    </source>
</evidence>
<dbReference type="SUPFAM" id="SSF49303">
    <property type="entry name" value="beta-Galactosidase/glucuronidase domain"/>
    <property type="match status" value="2"/>
</dbReference>
<keyword evidence="11" id="KW-1185">Reference proteome</keyword>
<protein>
    <recommendedName>
        <fullName evidence="3 7">Beta-galactosidase</fullName>
        <ecNumber evidence="3 7">3.2.1.23</ecNumber>
    </recommendedName>
    <alternativeName>
        <fullName evidence="6 7">Lactase</fullName>
    </alternativeName>
</protein>
<dbReference type="RefSeq" id="WP_240591603.1">
    <property type="nucleotide sequence ID" value="NZ_JAKUDL010000004.1"/>
</dbReference>
<dbReference type="GO" id="GO:0005990">
    <property type="term" value="P:lactose catabolic process"/>
    <property type="evidence" value="ECO:0007669"/>
    <property type="project" value="TreeGrafter"/>
</dbReference>
<dbReference type="PANTHER" id="PTHR46323:SF2">
    <property type="entry name" value="BETA-GALACTOSIDASE"/>
    <property type="match status" value="1"/>
</dbReference>
<keyword evidence="4 7" id="KW-0378">Hydrolase</keyword>
<dbReference type="Gene3D" id="2.60.40.10">
    <property type="entry name" value="Immunoglobulins"/>
    <property type="match status" value="2"/>
</dbReference>
<evidence type="ECO:0000259" key="9">
    <source>
        <dbReference type="SMART" id="SM01038"/>
    </source>
</evidence>
<dbReference type="InterPro" id="IPR008979">
    <property type="entry name" value="Galactose-bd-like_sf"/>
</dbReference>
<dbReference type="InterPro" id="IPR032312">
    <property type="entry name" value="LacZ_4"/>
</dbReference>
<keyword evidence="8" id="KW-0732">Signal</keyword>
<gene>
    <name evidence="10" type="ORF">MJ923_13845</name>
</gene>
<dbReference type="FunFam" id="3.20.20.80:FF:000121">
    <property type="entry name" value="Beta-galactosidase"/>
    <property type="match status" value="1"/>
</dbReference>
<dbReference type="Proteomes" id="UP001297581">
    <property type="component" value="Unassembled WGS sequence"/>
</dbReference>
<dbReference type="EMBL" id="JAKUDL010000004">
    <property type="protein sequence ID" value="MCH4295389.1"/>
    <property type="molecule type" value="Genomic_DNA"/>
</dbReference>
<feature type="domain" description="Beta galactosidase small chain/" evidence="9">
    <location>
        <begin position="769"/>
        <end position="1057"/>
    </location>
</feature>
<dbReference type="InterPro" id="IPR011013">
    <property type="entry name" value="Gal_mutarotase_sf_dom"/>
</dbReference>
<evidence type="ECO:0000313" key="10">
    <source>
        <dbReference type="EMBL" id="MCH4295389.1"/>
    </source>
</evidence>
<evidence type="ECO:0000256" key="3">
    <source>
        <dbReference type="ARBA" id="ARBA00012756"/>
    </source>
</evidence>
<evidence type="ECO:0000256" key="6">
    <source>
        <dbReference type="ARBA" id="ARBA00032230"/>
    </source>
</evidence>
<dbReference type="InterPro" id="IPR006103">
    <property type="entry name" value="Glyco_hydro_2_cat"/>
</dbReference>
<evidence type="ECO:0000256" key="8">
    <source>
        <dbReference type="SAM" id="SignalP"/>
    </source>
</evidence>
<name>A0AAJ1BII1_9GAMM</name>
<dbReference type="GO" id="GO:0009341">
    <property type="term" value="C:beta-galactosidase complex"/>
    <property type="evidence" value="ECO:0007669"/>
    <property type="project" value="InterPro"/>
</dbReference>
<dbReference type="Pfam" id="PF02837">
    <property type="entry name" value="Glyco_hydro_2_N"/>
    <property type="match status" value="1"/>
</dbReference>
<dbReference type="InterPro" id="IPR004199">
    <property type="entry name" value="B-gal_small/dom_5"/>
</dbReference>
<feature type="signal peptide" evidence="8">
    <location>
        <begin position="1"/>
        <end position="24"/>
    </location>
</feature>
<dbReference type="Pfam" id="PF02836">
    <property type="entry name" value="Glyco_hydro_2_C"/>
    <property type="match status" value="1"/>
</dbReference>
<comment type="catalytic activity">
    <reaction evidence="1 7">
        <text>Hydrolysis of terminal non-reducing beta-D-galactose residues in beta-D-galactosides.</text>
        <dbReference type="EC" id="3.2.1.23"/>
    </reaction>
</comment>
<dbReference type="PROSITE" id="PS00608">
    <property type="entry name" value="GLYCOSYL_HYDROL_F2_2"/>
    <property type="match status" value="1"/>
</dbReference>
<dbReference type="InterPro" id="IPR006104">
    <property type="entry name" value="Glyco_hydro_2_N"/>
</dbReference>
<dbReference type="InterPro" id="IPR014718">
    <property type="entry name" value="GH-type_carb-bd"/>
</dbReference>
<evidence type="ECO:0000256" key="7">
    <source>
        <dbReference type="RuleBase" id="RU361154"/>
    </source>
</evidence>
<dbReference type="SUPFAM" id="SSF51445">
    <property type="entry name" value="(Trans)glycosidases"/>
    <property type="match status" value="1"/>
</dbReference>
<sequence>MPNPYKLKVLLPALLMLAGLPGSAQIAHGASSQPELSFTDREWRDHQVFAINKLPPHASTFPFENSEMALSGDERQSANYLDLNGLWRFHFTRSPKGRPAGFAQSEYDDSGWDSIPVPSNWEVLGYDHPIYLDERYPFDTKWPDAPTDYNPVGSYRKQFELPEAWQGKRVVLHVGAAKSAMYVWLNGKEVGYSQGAKTPAEFDITPFVTEGRNLLALQILRWSDASYLESQDMLRISGIERDVYLYATEPQFIADVDARPSLNAALSEGSLNLKVSLQNAAQGKNLRLGYRLLDSEMNEVAKGEQSLTLQGQQELIFNAGIANPRLWSAEQPNLYTLLLSLKDERGQSLEVNRIELGFRRIEINQSQLLVNGKAIRIRGVDRHETDPRTGHVVSRERMLQDIRLMKENNINAVRSSHYPNDPYWLKLTDKYGLYVIDEANIESHPLAIDEKTQIGDTPSWIPAHLERTRRMFERDKNHPSVIIWSLGNEAGTGRVFKETYRWLKERDGSRPVQYEPAELDDYTNIFAPMYPSIERLEKFASAKPDRPGIMIEYAHAMGNSVGNLQDYWDVIDKYPSLQGGFIWDWVDQSLQYTAVDGHKYWAYGKDFHPELPSDGNFLNNGLVNPDRVPHPHLSEVKKVYQPVRFHRGEDGQLEVENRYDFNDLSHLGFFYRLSANGETVASGAIAAKANPKAGQKASLTLPTLPKMDDKREYLLTLEARTLASDGLVQANHLLAWDQFALTSKRPLPTMAAASSTGELKVRETAGVIIITSPVARFEFNPKRGELSGWHYRGRALIESAPVANFYHAPTDNDLGNGMHEWAAPWHQAWQGFSLTRFKLTEENGKVSIHSSFHSASLNADYEQHWLLYADGRLSLQNRFIPPANSEQLPKLPRFGMQWRMADGFDTLAWYGRGPGESYADRKSGAAIGRYIGPIAEQFERYARPQETGNKTDVRWMAISGKALGVLALPTDGELLSGSAWPFKASELDFVVAGDGKSASGLVPSTSRHGADIRLSPGVTWNIDHKQMGVGGDTSWGRHVHDQYSLPPKAYQYGFMLVPFDPTLTRPAELYLGDTLNASNADKVKQ</sequence>
<dbReference type="InterPro" id="IPR050347">
    <property type="entry name" value="Bact_Beta-galactosidase"/>
</dbReference>
<evidence type="ECO:0000256" key="1">
    <source>
        <dbReference type="ARBA" id="ARBA00001412"/>
    </source>
</evidence>
<comment type="caution">
    <text evidence="10">The sequence shown here is derived from an EMBL/GenBank/DDBJ whole genome shotgun (WGS) entry which is preliminary data.</text>
</comment>
<proteinExistence type="inferred from homology"/>
<evidence type="ECO:0000313" key="11">
    <source>
        <dbReference type="Proteomes" id="UP001297581"/>
    </source>
</evidence>
<dbReference type="InterPro" id="IPR023232">
    <property type="entry name" value="Glyco_hydro_2_AS"/>
</dbReference>
<comment type="similarity">
    <text evidence="2 7">Belongs to the glycosyl hydrolase 2 family.</text>
</comment>
<dbReference type="PRINTS" id="PR00132">
    <property type="entry name" value="GLHYDRLASE2"/>
</dbReference>
<dbReference type="PANTHER" id="PTHR46323">
    <property type="entry name" value="BETA-GALACTOSIDASE"/>
    <property type="match status" value="1"/>
</dbReference>
<dbReference type="Gene3D" id="2.70.98.10">
    <property type="match status" value="1"/>
</dbReference>
<evidence type="ECO:0000256" key="5">
    <source>
        <dbReference type="ARBA" id="ARBA00023295"/>
    </source>
</evidence>
<dbReference type="EC" id="3.2.1.23" evidence="3 7"/>
<dbReference type="SUPFAM" id="SSF49785">
    <property type="entry name" value="Galactose-binding domain-like"/>
    <property type="match status" value="1"/>
</dbReference>
<dbReference type="InterPro" id="IPR017853">
    <property type="entry name" value="GH"/>
</dbReference>
<dbReference type="Gene3D" id="2.60.120.260">
    <property type="entry name" value="Galactose-binding domain-like"/>
    <property type="match status" value="1"/>
</dbReference>
<feature type="chain" id="PRO_5042606826" description="Beta-galactosidase" evidence="8">
    <location>
        <begin position="25"/>
        <end position="1085"/>
    </location>
</feature>
<dbReference type="Gene3D" id="3.20.20.80">
    <property type="entry name" value="Glycosidases"/>
    <property type="match status" value="1"/>
</dbReference>
<dbReference type="InterPro" id="IPR036156">
    <property type="entry name" value="Beta-gal/glucu_dom_sf"/>
</dbReference>
<dbReference type="Pfam" id="PF00703">
    <property type="entry name" value="Glyco_hydro_2"/>
    <property type="match status" value="1"/>
</dbReference>
<dbReference type="GO" id="GO:0004565">
    <property type="term" value="F:beta-galactosidase activity"/>
    <property type="evidence" value="ECO:0007669"/>
    <property type="project" value="UniProtKB-EC"/>
</dbReference>
<dbReference type="InterPro" id="IPR013783">
    <property type="entry name" value="Ig-like_fold"/>
</dbReference>
<dbReference type="InterPro" id="IPR006102">
    <property type="entry name" value="Ig-like_GH2"/>
</dbReference>
<dbReference type="PROSITE" id="PS00719">
    <property type="entry name" value="GLYCOSYL_HYDROL_F2_1"/>
    <property type="match status" value="1"/>
</dbReference>
<dbReference type="SUPFAM" id="SSF74650">
    <property type="entry name" value="Galactose mutarotase-like"/>
    <property type="match status" value="1"/>
</dbReference>
<evidence type="ECO:0000256" key="4">
    <source>
        <dbReference type="ARBA" id="ARBA00022801"/>
    </source>
</evidence>
<keyword evidence="5 7" id="KW-0326">Glycosidase</keyword>
<reference evidence="10 11" key="1">
    <citation type="submission" date="2022-02" db="EMBL/GenBank/DDBJ databases">
        <title>The genome sequence of Shewanella sp. 3B26.</title>
        <authorList>
            <person name="Du J."/>
        </authorList>
    </citation>
    <scope>NUCLEOTIDE SEQUENCE [LARGE SCALE GENOMIC DNA]</scope>
    <source>
        <strain evidence="10 11">3B26</strain>
    </source>
</reference>